<dbReference type="GO" id="GO:0016705">
    <property type="term" value="F:oxidoreductase activity, acting on paired donors, with incorporation or reduction of molecular oxygen"/>
    <property type="evidence" value="ECO:0007669"/>
    <property type="project" value="InterPro"/>
</dbReference>
<evidence type="ECO:0000313" key="17">
    <source>
        <dbReference type="EMBL" id="CAB3227550.1"/>
    </source>
</evidence>
<dbReference type="GO" id="GO:0005789">
    <property type="term" value="C:endoplasmic reticulum membrane"/>
    <property type="evidence" value="ECO:0007669"/>
    <property type="project" value="UniProtKB-SubCell"/>
</dbReference>
<organism evidence="17 18">
    <name type="scientific">Arctia plantaginis</name>
    <name type="common">Wood tiger moth</name>
    <name type="synonym">Phalaena plantaginis</name>
    <dbReference type="NCBI Taxonomy" id="874455"/>
    <lineage>
        <taxon>Eukaryota</taxon>
        <taxon>Metazoa</taxon>
        <taxon>Ecdysozoa</taxon>
        <taxon>Arthropoda</taxon>
        <taxon>Hexapoda</taxon>
        <taxon>Insecta</taxon>
        <taxon>Pterygota</taxon>
        <taxon>Neoptera</taxon>
        <taxon>Endopterygota</taxon>
        <taxon>Lepidoptera</taxon>
        <taxon>Glossata</taxon>
        <taxon>Ditrysia</taxon>
        <taxon>Noctuoidea</taxon>
        <taxon>Erebidae</taxon>
        <taxon>Arctiinae</taxon>
        <taxon>Arctia</taxon>
    </lineage>
</organism>
<dbReference type="PANTHER" id="PTHR24291">
    <property type="entry name" value="CYTOCHROME P450 FAMILY 4"/>
    <property type="match status" value="1"/>
</dbReference>
<dbReference type="GO" id="GO:0005506">
    <property type="term" value="F:iron ion binding"/>
    <property type="evidence" value="ECO:0007669"/>
    <property type="project" value="InterPro"/>
</dbReference>
<feature type="chain" id="PRO_5035782450" description="Cytochrome P450" evidence="16">
    <location>
        <begin position="23"/>
        <end position="488"/>
    </location>
</feature>
<evidence type="ECO:0000256" key="12">
    <source>
        <dbReference type="ARBA" id="ARBA00023033"/>
    </source>
</evidence>
<dbReference type="InterPro" id="IPR001128">
    <property type="entry name" value="Cyt_P450"/>
</dbReference>
<comment type="function">
    <text evidence="2">May be involved in the metabolism of insect hormones and in the breakdown of synthetic insecticides.</text>
</comment>
<name>A0A8S0Z4W2_ARCPL</name>
<sequence>MFSIVLCILLCFVFNFWWKRKCYDPHGPPIHPGALPIIGNAHQFLGDGLKLWKFLKELSYFSLKCGGVSTVYLGPLHRIYIVTDPDDCLTLSNACLDKPFIYDIVKEWANNGLITADVSIWKPHRKLLNPMFNQKILHENLEIFNSQARRLVEQMSVELEKGKFATHKYIVSNSQETVCQIILNLTSDTFDDVIKGYSKATQDLLDVFIAKSQKLWLHIPFIFKRSSYKKKLDRSIEITTAILNRVIQNQKAELKKSNFTVNPNRAVTFLDLMLTLQETQGSFTDDDIREHLDQLAFTAFDTTTETLTFGLKLIGSNERVQQRIYEELKEVLGDTNADVSRYDLPQLVYLDAVVREILRTYSTVPFAARKILKDIKLKNYTLRANSIGAISVFGIHRHPIWGADVEEFRPERWLEPSLAFNDNPSLFAAFSLGKRNCIGKWYAMISIKTTLAHLLRHYRLYADDKKMTVKFDVSIRAIAGHEISLERR</sequence>
<comment type="caution">
    <text evidence="17">The sequence shown here is derived from an EMBL/GenBank/DDBJ whole genome shotgun (WGS) entry which is preliminary data.</text>
</comment>
<evidence type="ECO:0000313" key="18">
    <source>
        <dbReference type="Proteomes" id="UP000494256"/>
    </source>
</evidence>
<feature type="binding site" description="axial binding residue" evidence="14">
    <location>
        <position position="437"/>
    </location>
    <ligand>
        <name>heme</name>
        <dbReference type="ChEBI" id="CHEBI:30413"/>
    </ligand>
    <ligandPart>
        <name>Fe</name>
        <dbReference type="ChEBI" id="CHEBI:18248"/>
    </ligandPart>
</feature>
<dbReference type="InterPro" id="IPR036396">
    <property type="entry name" value="Cyt_P450_sf"/>
</dbReference>
<evidence type="ECO:0000256" key="16">
    <source>
        <dbReference type="SAM" id="SignalP"/>
    </source>
</evidence>
<keyword evidence="10 15" id="KW-0560">Oxidoreductase</keyword>
<keyword evidence="16" id="KW-0732">Signal</keyword>
<evidence type="ECO:0000256" key="10">
    <source>
        <dbReference type="ARBA" id="ARBA00023002"/>
    </source>
</evidence>
<evidence type="ECO:0000256" key="2">
    <source>
        <dbReference type="ARBA" id="ARBA00003690"/>
    </source>
</evidence>
<evidence type="ECO:0000256" key="6">
    <source>
        <dbReference type="ARBA" id="ARBA00022617"/>
    </source>
</evidence>
<evidence type="ECO:0000256" key="15">
    <source>
        <dbReference type="RuleBase" id="RU000461"/>
    </source>
</evidence>
<dbReference type="EMBL" id="CADEBD010000279">
    <property type="protein sequence ID" value="CAB3227550.1"/>
    <property type="molecule type" value="Genomic_DNA"/>
</dbReference>
<evidence type="ECO:0000256" key="1">
    <source>
        <dbReference type="ARBA" id="ARBA00001971"/>
    </source>
</evidence>
<evidence type="ECO:0008006" key="19">
    <source>
        <dbReference type="Google" id="ProtNLM"/>
    </source>
</evidence>
<dbReference type="Pfam" id="PF00067">
    <property type="entry name" value="p450"/>
    <property type="match status" value="1"/>
</dbReference>
<keyword evidence="12 15" id="KW-0503">Monooxygenase</keyword>
<dbReference type="PRINTS" id="PR00463">
    <property type="entry name" value="EP450I"/>
</dbReference>
<keyword evidence="13" id="KW-0472">Membrane</keyword>
<dbReference type="PANTHER" id="PTHR24291:SF189">
    <property type="entry name" value="CYTOCHROME P450 4C3-RELATED"/>
    <property type="match status" value="1"/>
</dbReference>
<dbReference type="GO" id="GO:0020037">
    <property type="term" value="F:heme binding"/>
    <property type="evidence" value="ECO:0007669"/>
    <property type="project" value="InterPro"/>
</dbReference>
<feature type="signal peptide" evidence="16">
    <location>
        <begin position="1"/>
        <end position="22"/>
    </location>
</feature>
<proteinExistence type="inferred from homology"/>
<dbReference type="InterPro" id="IPR002401">
    <property type="entry name" value="Cyt_P450_E_grp-I"/>
</dbReference>
<comment type="similarity">
    <text evidence="5 15">Belongs to the cytochrome P450 family.</text>
</comment>
<evidence type="ECO:0000256" key="13">
    <source>
        <dbReference type="ARBA" id="ARBA00023136"/>
    </source>
</evidence>
<evidence type="ECO:0000256" key="3">
    <source>
        <dbReference type="ARBA" id="ARBA00004174"/>
    </source>
</evidence>
<evidence type="ECO:0000256" key="9">
    <source>
        <dbReference type="ARBA" id="ARBA00022848"/>
    </source>
</evidence>
<dbReference type="Gene3D" id="1.10.630.10">
    <property type="entry name" value="Cytochrome P450"/>
    <property type="match status" value="1"/>
</dbReference>
<comment type="cofactor">
    <cofactor evidence="1 14">
        <name>heme</name>
        <dbReference type="ChEBI" id="CHEBI:30413"/>
    </cofactor>
</comment>
<dbReference type="AlphaFoldDB" id="A0A8S0Z4W2"/>
<keyword evidence="7 14" id="KW-0479">Metal-binding</keyword>
<dbReference type="InterPro" id="IPR050196">
    <property type="entry name" value="Cytochrome_P450_Monoox"/>
</dbReference>
<dbReference type="SUPFAM" id="SSF48264">
    <property type="entry name" value="Cytochrome P450"/>
    <property type="match status" value="1"/>
</dbReference>
<dbReference type="Proteomes" id="UP000494256">
    <property type="component" value="Unassembled WGS sequence"/>
</dbReference>
<keyword evidence="11 14" id="KW-0408">Iron</keyword>
<dbReference type="InterPro" id="IPR017972">
    <property type="entry name" value="Cyt_P450_CS"/>
</dbReference>
<evidence type="ECO:0000256" key="11">
    <source>
        <dbReference type="ARBA" id="ARBA00023004"/>
    </source>
</evidence>
<evidence type="ECO:0000256" key="7">
    <source>
        <dbReference type="ARBA" id="ARBA00022723"/>
    </source>
</evidence>
<dbReference type="GO" id="GO:0004497">
    <property type="term" value="F:monooxygenase activity"/>
    <property type="evidence" value="ECO:0007669"/>
    <property type="project" value="UniProtKB-KW"/>
</dbReference>
<protein>
    <recommendedName>
        <fullName evidence="19">Cytochrome P450</fullName>
    </recommendedName>
</protein>
<reference evidence="17 18" key="1">
    <citation type="submission" date="2020-04" db="EMBL/GenBank/DDBJ databases">
        <authorList>
            <person name="Wallbank WR R."/>
            <person name="Pardo Diaz C."/>
            <person name="Kozak K."/>
            <person name="Martin S."/>
            <person name="Jiggins C."/>
            <person name="Moest M."/>
            <person name="Warren A I."/>
            <person name="Byers J.R.P. K."/>
            <person name="Montejo-Kovacevich G."/>
            <person name="Yen C E."/>
        </authorList>
    </citation>
    <scope>NUCLEOTIDE SEQUENCE [LARGE SCALE GENOMIC DNA]</scope>
</reference>
<evidence type="ECO:0000256" key="8">
    <source>
        <dbReference type="ARBA" id="ARBA00022824"/>
    </source>
</evidence>
<dbReference type="OrthoDB" id="1046782at2759"/>
<gene>
    <name evidence="17" type="ORF">APLA_LOCUS3108</name>
</gene>
<comment type="subcellular location">
    <subcellularLocation>
        <location evidence="4">Endoplasmic reticulum membrane</location>
        <topology evidence="4">Peripheral membrane protein</topology>
    </subcellularLocation>
    <subcellularLocation>
        <location evidence="3">Microsome membrane</location>
        <topology evidence="3">Peripheral membrane protein</topology>
    </subcellularLocation>
</comment>
<keyword evidence="8" id="KW-0256">Endoplasmic reticulum</keyword>
<evidence type="ECO:0000256" key="5">
    <source>
        <dbReference type="ARBA" id="ARBA00010617"/>
    </source>
</evidence>
<keyword evidence="9" id="KW-0492">Microsome</keyword>
<evidence type="ECO:0000256" key="14">
    <source>
        <dbReference type="PIRSR" id="PIRSR602401-1"/>
    </source>
</evidence>
<dbReference type="PROSITE" id="PS00086">
    <property type="entry name" value="CYTOCHROME_P450"/>
    <property type="match status" value="1"/>
</dbReference>
<keyword evidence="6 14" id="KW-0349">Heme</keyword>
<dbReference type="PRINTS" id="PR00385">
    <property type="entry name" value="P450"/>
</dbReference>
<accession>A0A8S0Z4W2</accession>
<evidence type="ECO:0000256" key="4">
    <source>
        <dbReference type="ARBA" id="ARBA00004406"/>
    </source>
</evidence>